<evidence type="ECO:0000313" key="2">
    <source>
        <dbReference type="EMBL" id="VFJ56685.1"/>
    </source>
</evidence>
<gene>
    <name evidence="2" type="ORF">BECKFM1743A_GA0114220_101731</name>
    <name evidence="3" type="ORF">BECKFM1743B_GA0114221_101938</name>
</gene>
<proteinExistence type="predicted"/>
<evidence type="ECO:0000313" key="3">
    <source>
        <dbReference type="EMBL" id="VFK11562.1"/>
    </source>
</evidence>
<sequence length="47" mass="5329">MPFVVITLPSVGTVHLSPNKKIRPHRSAINPESNKSQTQYKKLELDE</sequence>
<feature type="region of interest" description="Disordered" evidence="1">
    <location>
        <begin position="17"/>
        <end position="47"/>
    </location>
</feature>
<protein>
    <submittedName>
        <fullName evidence="2">Uncharacterized protein</fullName>
    </submittedName>
</protein>
<name>A0A450SRZ1_9GAMM</name>
<dbReference type="AlphaFoldDB" id="A0A450SRZ1"/>
<dbReference type="EMBL" id="CAADEZ010000173">
    <property type="protein sequence ID" value="VFJ56685.1"/>
    <property type="molecule type" value="Genomic_DNA"/>
</dbReference>
<dbReference type="EMBL" id="CAADFL010000193">
    <property type="protein sequence ID" value="VFK11562.1"/>
    <property type="molecule type" value="Genomic_DNA"/>
</dbReference>
<feature type="compositionally biased region" description="Polar residues" evidence="1">
    <location>
        <begin position="30"/>
        <end position="40"/>
    </location>
</feature>
<accession>A0A450SRZ1</accession>
<evidence type="ECO:0000256" key="1">
    <source>
        <dbReference type="SAM" id="MobiDB-lite"/>
    </source>
</evidence>
<reference evidence="2" key="1">
    <citation type="submission" date="2019-02" db="EMBL/GenBank/DDBJ databases">
        <authorList>
            <person name="Gruber-Vodicka R. H."/>
            <person name="Seah K. B. B."/>
        </authorList>
    </citation>
    <scope>NUCLEOTIDE SEQUENCE</scope>
    <source>
        <strain evidence="2">BECK_BZ163</strain>
        <strain evidence="3">BECK_BZ164</strain>
    </source>
</reference>
<organism evidence="2">
    <name type="scientific">Candidatus Kentrum sp. FM</name>
    <dbReference type="NCBI Taxonomy" id="2126340"/>
    <lineage>
        <taxon>Bacteria</taxon>
        <taxon>Pseudomonadati</taxon>
        <taxon>Pseudomonadota</taxon>
        <taxon>Gammaproteobacteria</taxon>
        <taxon>Candidatus Kentrum</taxon>
    </lineage>
</organism>